<dbReference type="InterPro" id="IPR016181">
    <property type="entry name" value="Acyl_CoA_acyltransferase"/>
</dbReference>
<gene>
    <name evidence="2" type="ORF">ATO12_24175</name>
</gene>
<dbReference type="GO" id="GO:0016747">
    <property type="term" value="F:acyltransferase activity, transferring groups other than amino-acyl groups"/>
    <property type="evidence" value="ECO:0007669"/>
    <property type="project" value="InterPro"/>
</dbReference>
<keyword evidence="3" id="KW-1185">Reference proteome</keyword>
<dbReference type="PANTHER" id="PTHR43415">
    <property type="entry name" value="SPERMIDINE N(1)-ACETYLTRANSFERASE"/>
    <property type="match status" value="1"/>
</dbReference>
<organism evidence="2 3">
    <name type="scientific">Aquimarina atlantica</name>
    <dbReference type="NCBI Taxonomy" id="1317122"/>
    <lineage>
        <taxon>Bacteria</taxon>
        <taxon>Pseudomonadati</taxon>
        <taxon>Bacteroidota</taxon>
        <taxon>Flavobacteriia</taxon>
        <taxon>Flavobacteriales</taxon>
        <taxon>Flavobacteriaceae</taxon>
        <taxon>Aquimarina</taxon>
    </lineage>
</organism>
<dbReference type="eggNOG" id="COG1670">
    <property type="taxonomic scope" value="Bacteria"/>
</dbReference>
<comment type="caution">
    <text evidence="2">The sequence shown here is derived from an EMBL/GenBank/DDBJ whole genome shotgun (WGS) entry which is preliminary data.</text>
</comment>
<dbReference type="Gene3D" id="3.40.630.30">
    <property type="match status" value="1"/>
</dbReference>
<accession>A0A023BQU9</accession>
<evidence type="ECO:0000259" key="1">
    <source>
        <dbReference type="PROSITE" id="PS51186"/>
    </source>
</evidence>
<dbReference type="STRING" id="1317122.ATO12_24175"/>
<dbReference type="OrthoDB" id="893030at2"/>
<proteinExistence type="predicted"/>
<dbReference type="SUPFAM" id="SSF55729">
    <property type="entry name" value="Acyl-CoA N-acyltransferases (Nat)"/>
    <property type="match status" value="1"/>
</dbReference>
<feature type="domain" description="N-acetyltransferase" evidence="1">
    <location>
        <begin position="9"/>
        <end position="169"/>
    </location>
</feature>
<dbReference type="InterPro" id="IPR000182">
    <property type="entry name" value="GNAT_dom"/>
</dbReference>
<dbReference type="Pfam" id="PF13302">
    <property type="entry name" value="Acetyltransf_3"/>
    <property type="match status" value="1"/>
</dbReference>
<dbReference type="AlphaFoldDB" id="A0A023BQU9"/>
<dbReference type="EMBL" id="AQRA01000009">
    <property type="protein sequence ID" value="EZH72038.1"/>
    <property type="molecule type" value="Genomic_DNA"/>
</dbReference>
<dbReference type="PROSITE" id="PS51186">
    <property type="entry name" value="GNAT"/>
    <property type="match status" value="1"/>
</dbReference>
<reference evidence="2 3" key="1">
    <citation type="submission" date="2014-04" db="EMBL/GenBank/DDBJ databases">
        <title>Aquimarina sp. 22II-S11-z7 Genome Sequencing.</title>
        <authorList>
            <person name="Lai Q."/>
        </authorList>
    </citation>
    <scope>NUCLEOTIDE SEQUENCE [LARGE SCALE GENOMIC DNA]</scope>
    <source>
        <strain evidence="2 3">22II-S11-z7</strain>
    </source>
</reference>
<name>A0A023BQU9_9FLAO</name>
<keyword evidence="2" id="KW-0808">Transferase</keyword>
<evidence type="ECO:0000313" key="2">
    <source>
        <dbReference type="EMBL" id="EZH72038.1"/>
    </source>
</evidence>
<dbReference type="PANTHER" id="PTHR43415:SF3">
    <property type="entry name" value="GNAT-FAMILY ACETYLTRANSFERASE"/>
    <property type="match status" value="1"/>
</dbReference>
<dbReference type="RefSeq" id="WP_034245364.1">
    <property type="nucleotide sequence ID" value="NZ_AQRA01000009.1"/>
</dbReference>
<dbReference type="Proteomes" id="UP000023541">
    <property type="component" value="Unassembled WGS sequence"/>
</dbReference>
<sequence length="175" mass="20521">MVTLKGKNIYLRALEPEDLDFVYIVENDEQIWEMSSTQTPYSRFLIKEYLENSHKDIYEVKQLRLVICSNDHATLGLIDLFDFNPMHNRAGVGVLIAEKENRGMGYGAEALELIVNYGFTHLHLHQLYANISEDNITSIKLFENRGFNKVGVKKEWNRVKDIYKDEFLYQLVYVH</sequence>
<evidence type="ECO:0000313" key="3">
    <source>
        <dbReference type="Proteomes" id="UP000023541"/>
    </source>
</evidence>
<protein>
    <submittedName>
        <fullName evidence="2">Acetyltransferase</fullName>
    </submittedName>
</protein>